<dbReference type="GO" id="GO:0016491">
    <property type="term" value="F:oxidoreductase activity"/>
    <property type="evidence" value="ECO:0007669"/>
    <property type="project" value="InterPro"/>
</dbReference>
<dbReference type="PANTHER" id="PTHR42852">
    <property type="entry name" value="THIOL:DISULFIDE INTERCHANGE PROTEIN DSBE"/>
    <property type="match status" value="1"/>
</dbReference>
<organism evidence="3 4">
    <name type="scientific">Glycomyces buryatensis</name>
    <dbReference type="NCBI Taxonomy" id="2570927"/>
    <lineage>
        <taxon>Bacteria</taxon>
        <taxon>Bacillati</taxon>
        <taxon>Actinomycetota</taxon>
        <taxon>Actinomycetes</taxon>
        <taxon>Glycomycetales</taxon>
        <taxon>Glycomycetaceae</taxon>
        <taxon>Glycomyces</taxon>
    </lineage>
</organism>
<feature type="domain" description="Thioredoxin" evidence="2">
    <location>
        <begin position="73"/>
        <end position="213"/>
    </location>
</feature>
<dbReference type="InterPro" id="IPR000866">
    <property type="entry name" value="AhpC/TSA"/>
</dbReference>
<dbReference type="Proteomes" id="UP000308760">
    <property type="component" value="Unassembled WGS sequence"/>
</dbReference>
<sequence length="213" mass="22101">MMVETASPLERNDPLKRTVTAKATGIAAASLAALFALGACGSDDDPAAEEEMTSEDAMTQEATGDEAESPSEDMAVPELLDFTATTIDGEDFEGASTLGDPTVLWFWEHDCPVCQSQGPAVAALVEEYGDEIDVVGVSGAGLYAASGAEDRAGFVDQTGTGDAVHIEDQDYAIRTAFEVVSQSTYVVLDSEGAVLESGSLSEDDLNAAVESAM</sequence>
<dbReference type="EMBL" id="STGY01000010">
    <property type="protein sequence ID" value="THV42930.1"/>
    <property type="molecule type" value="Genomic_DNA"/>
</dbReference>
<dbReference type="Pfam" id="PF00578">
    <property type="entry name" value="AhpC-TSA"/>
    <property type="match status" value="1"/>
</dbReference>
<reference evidence="4" key="1">
    <citation type="submission" date="2019-04" db="EMBL/GenBank/DDBJ databases">
        <title>Nocardioides xinjiangensis sp. nov.</title>
        <authorList>
            <person name="Liu S."/>
        </authorList>
    </citation>
    <scope>NUCLEOTIDE SEQUENCE [LARGE SCALE GENOMIC DNA]</scope>
    <source>
        <strain evidence="4">18</strain>
    </source>
</reference>
<proteinExistence type="predicted"/>
<evidence type="ECO:0000313" key="4">
    <source>
        <dbReference type="Proteomes" id="UP000308760"/>
    </source>
</evidence>
<evidence type="ECO:0000256" key="1">
    <source>
        <dbReference type="SAM" id="MobiDB-lite"/>
    </source>
</evidence>
<gene>
    <name evidence="3" type="ORF">FAB82_04065</name>
</gene>
<dbReference type="InterPro" id="IPR013766">
    <property type="entry name" value="Thioredoxin_domain"/>
</dbReference>
<dbReference type="AlphaFoldDB" id="A0A4S8QEZ5"/>
<accession>A0A4S8QEZ5</accession>
<reference evidence="3 4" key="2">
    <citation type="submission" date="2019-05" db="EMBL/GenBank/DDBJ databases">
        <title>Glycomyces buryatensis sp. nov.</title>
        <authorList>
            <person name="Nikitina E."/>
        </authorList>
    </citation>
    <scope>NUCLEOTIDE SEQUENCE [LARGE SCALE GENOMIC DNA]</scope>
    <source>
        <strain evidence="3 4">18</strain>
    </source>
</reference>
<dbReference type="PROSITE" id="PS51352">
    <property type="entry name" value="THIOREDOXIN_2"/>
    <property type="match status" value="1"/>
</dbReference>
<dbReference type="InterPro" id="IPR036249">
    <property type="entry name" value="Thioredoxin-like_sf"/>
</dbReference>
<dbReference type="PANTHER" id="PTHR42852:SF17">
    <property type="entry name" value="THIOREDOXIN-LIKE PROTEIN HI_1115"/>
    <property type="match status" value="1"/>
</dbReference>
<feature type="compositionally biased region" description="Acidic residues" evidence="1">
    <location>
        <begin position="42"/>
        <end position="54"/>
    </location>
</feature>
<dbReference type="SUPFAM" id="SSF52833">
    <property type="entry name" value="Thioredoxin-like"/>
    <property type="match status" value="1"/>
</dbReference>
<dbReference type="OrthoDB" id="9790194at2"/>
<keyword evidence="4" id="KW-1185">Reference proteome</keyword>
<dbReference type="InterPro" id="IPR050553">
    <property type="entry name" value="Thioredoxin_ResA/DsbE_sf"/>
</dbReference>
<comment type="caution">
    <text evidence="3">The sequence shown here is derived from an EMBL/GenBank/DDBJ whole genome shotgun (WGS) entry which is preliminary data.</text>
</comment>
<protein>
    <submittedName>
        <fullName evidence="3">Redoxin domain-containing protein</fullName>
    </submittedName>
</protein>
<dbReference type="Gene3D" id="3.40.30.10">
    <property type="entry name" value="Glutaredoxin"/>
    <property type="match status" value="1"/>
</dbReference>
<feature type="region of interest" description="Disordered" evidence="1">
    <location>
        <begin position="40"/>
        <end position="73"/>
    </location>
</feature>
<name>A0A4S8QEZ5_9ACTN</name>
<dbReference type="GO" id="GO:0016209">
    <property type="term" value="F:antioxidant activity"/>
    <property type="evidence" value="ECO:0007669"/>
    <property type="project" value="InterPro"/>
</dbReference>
<evidence type="ECO:0000259" key="2">
    <source>
        <dbReference type="PROSITE" id="PS51352"/>
    </source>
</evidence>
<evidence type="ECO:0000313" key="3">
    <source>
        <dbReference type="EMBL" id="THV42930.1"/>
    </source>
</evidence>